<evidence type="ECO:0000313" key="2">
    <source>
        <dbReference type="Proteomes" id="UP000199450"/>
    </source>
</evidence>
<protein>
    <recommendedName>
        <fullName evidence="3">Helix-turn-helix domain-containing protein</fullName>
    </recommendedName>
</protein>
<accession>A0A1H8DA74</accession>
<dbReference type="GO" id="GO:0043565">
    <property type="term" value="F:sequence-specific DNA binding"/>
    <property type="evidence" value="ECO:0007669"/>
    <property type="project" value="InterPro"/>
</dbReference>
<sequence length="107" mass="12816">MERSLPNYKKIYEDIISKKCPEKYEQCASLLNKSEISTMDVLYLNEVVFGKTKESEIINRKHKSYDHESIIKILDYQRKNKLTNIQVSKQFNLSRNTVSKWKKEFSY</sequence>
<dbReference type="RefSeq" id="WP_090002008.1">
    <property type="nucleotide sequence ID" value="NZ_DAMCDB010000020.1"/>
</dbReference>
<keyword evidence="2" id="KW-1185">Reference proteome</keyword>
<dbReference type="AlphaFoldDB" id="A0A1H8DA74"/>
<reference evidence="2" key="1">
    <citation type="submission" date="2016-10" db="EMBL/GenBank/DDBJ databases">
        <authorList>
            <person name="Varghese N."/>
            <person name="Submissions S."/>
        </authorList>
    </citation>
    <scope>NUCLEOTIDE SEQUENCE [LARGE SCALE GENOMIC DNA]</scope>
    <source>
        <strain evidence="2">DSM 17453</strain>
    </source>
</reference>
<dbReference type="SUPFAM" id="SSF48295">
    <property type="entry name" value="TrpR-like"/>
    <property type="match status" value="1"/>
</dbReference>
<gene>
    <name evidence="1" type="ORF">SAMN05421856_11263</name>
</gene>
<evidence type="ECO:0008006" key="3">
    <source>
        <dbReference type="Google" id="ProtNLM"/>
    </source>
</evidence>
<name>A0A1H8DA74_9FLAO</name>
<evidence type="ECO:0000313" key="1">
    <source>
        <dbReference type="EMBL" id="SEN04046.1"/>
    </source>
</evidence>
<dbReference type="InterPro" id="IPR010921">
    <property type="entry name" value="Trp_repressor/repl_initiator"/>
</dbReference>
<dbReference type="EMBL" id="FOBV01000012">
    <property type="protein sequence ID" value="SEN04046.1"/>
    <property type="molecule type" value="Genomic_DNA"/>
</dbReference>
<organism evidence="1 2">
    <name type="scientific">Chryseobacterium taichungense</name>
    <dbReference type="NCBI Taxonomy" id="295069"/>
    <lineage>
        <taxon>Bacteria</taxon>
        <taxon>Pseudomonadati</taxon>
        <taxon>Bacteroidota</taxon>
        <taxon>Flavobacteriia</taxon>
        <taxon>Flavobacteriales</taxon>
        <taxon>Weeksellaceae</taxon>
        <taxon>Chryseobacterium group</taxon>
        <taxon>Chryseobacterium</taxon>
    </lineage>
</organism>
<proteinExistence type="predicted"/>
<dbReference type="Proteomes" id="UP000199450">
    <property type="component" value="Unassembled WGS sequence"/>
</dbReference>
<dbReference type="OrthoDB" id="1260127at2"/>